<comment type="caution">
    <text evidence="5">The sequence shown here is derived from an EMBL/GenBank/DDBJ whole genome shotgun (WGS) entry which is preliminary data.</text>
</comment>
<accession>A0A0R1JZK7</accession>
<dbReference type="InterPro" id="IPR003593">
    <property type="entry name" value="AAA+_ATPase"/>
</dbReference>
<dbReference type="SUPFAM" id="SSF52540">
    <property type="entry name" value="P-loop containing nucleoside triphosphate hydrolases"/>
    <property type="match status" value="1"/>
</dbReference>
<dbReference type="InterPro" id="IPR027417">
    <property type="entry name" value="P-loop_NTPase"/>
</dbReference>
<proteinExistence type="predicted"/>
<dbReference type="SMART" id="SM00382">
    <property type="entry name" value="AAA"/>
    <property type="match status" value="1"/>
</dbReference>
<sequence length="244" mass="26443">MSLEIQQLTGGYGTMPVIQQLEFTVPAGSIVGLIGLNGAGKSTTIKHIIGLLTPMSGSIAIDGKTLASDPDGYRAALAYVPETPVLYPELTLREHIDLTIMAYALDRKQAWQRAEAMLAKFRLANKLEWFPANFSKGMKQKVMIVMAFITDAEVFIIDEPFTGLDPLAVHDLLDLVQEKRAGGAAVLMSTHILATAEQYADSFVLLQDGKVRATGDMAALQAQFNLPAGTLDDIYMAMTEAAHE</sequence>
<dbReference type="GO" id="GO:0005524">
    <property type="term" value="F:ATP binding"/>
    <property type="evidence" value="ECO:0007669"/>
    <property type="project" value="UniProtKB-KW"/>
</dbReference>
<dbReference type="RefSeq" id="WP_054723092.1">
    <property type="nucleotide sequence ID" value="NZ_AZDJ01000001.1"/>
</dbReference>
<gene>
    <name evidence="5" type="ORF">FD02_GL000780</name>
</gene>
<keyword evidence="3 5" id="KW-0067">ATP-binding</keyword>
<organism evidence="5 6">
    <name type="scientific">Lacticaseibacillus nasuensis JCM 17158</name>
    <dbReference type="NCBI Taxonomy" id="1291734"/>
    <lineage>
        <taxon>Bacteria</taxon>
        <taxon>Bacillati</taxon>
        <taxon>Bacillota</taxon>
        <taxon>Bacilli</taxon>
        <taxon>Lactobacillales</taxon>
        <taxon>Lactobacillaceae</taxon>
        <taxon>Lacticaseibacillus</taxon>
    </lineage>
</organism>
<evidence type="ECO:0000259" key="4">
    <source>
        <dbReference type="PROSITE" id="PS50893"/>
    </source>
</evidence>
<name>A0A0R1JZK7_9LACO</name>
<evidence type="ECO:0000313" key="5">
    <source>
        <dbReference type="EMBL" id="KRK74185.1"/>
    </source>
</evidence>
<dbReference type="STRING" id="1291734.FD02_GL000780"/>
<protein>
    <submittedName>
        <fullName evidence="5">ABC transporter ATP-binding protein</fullName>
    </submittedName>
</protein>
<reference evidence="5 6" key="1">
    <citation type="journal article" date="2015" name="Genome Announc.">
        <title>Expanding the biotechnology potential of lactobacilli through comparative genomics of 213 strains and associated genera.</title>
        <authorList>
            <person name="Sun Z."/>
            <person name="Harris H.M."/>
            <person name="McCann A."/>
            <person name="Guo C."/>
            <person name="Argimon S."/>
            <person name="Zhang W."/>
            <person name="Yang X."/>
            <person name="Jeffery I.B."/>
            <person name="Cooney J.C."/>
            <person name="Kagawa T.F."/>
            <person name="Liu W."/>
            <person name="Song Y."/>
            <person name="Salvetti E."/>
            <person name="Wrobel A."/>
            <person name="Rasinkangas P."/>
            <person name="Parkhill J."/>
            <person name="Rea M.C."/>
            <person name="O'Sullivan O."/>
            <person name="Ritari J."/>
            <person name="Douillard F.P."/>
            <person name="Paul Ross R."/>
            <person name="Yang R."/>
            <person name="Briner A.E."/>
            <person name="Felis G.E."/>
            <person name="de Vos W.M."/>
            <person name="Barrangou R."/>
            <person name="Klaenhammer T.R."/>
            <person name="Caufield P.W."/>
            <person name="Cui Y."/>
            <person name="Zhang H."/>
            <person name="O'Toole P.W."/>
        </authorList>
    </citation>
    <scope>NUCLEOTIDE SEQUENCE [LARGE SCALE GENOMIC DNA]</scope>
    <source>
        <strain evidence="5 6">JCM 17158</strain>
    </source>
</reference>
<dbReference type="InterPro" id="IPR017871">
    <property type="entry name" value="ABC_transporter-like_CS"/>
</dbReference>
<dbReference type="AlphaFoldDB" id="A0A0R1JZK7"/>
<evidence type="ECO:0000256" key="2">
    <source>
        <dbReference type="ARBA" id="ARBA00022741"/>
    </source>
</evidence>
<dbReference type="InterPro" id="IPR003439">
    <property type="entry name" value="ABC_transporter-like_ATP-bd"/>
</dbReference>
<evidence type="ECO:0000256" key="1">
    <source>
        <dbReference type="ARBA" id="ARBA00022448"/>
    </source>
</evidence>
<dbReference type="Gene3D" id="3.40.50.300">
    <property type="entry name" value="P-loop containing nucleotide triphosphate hydrolases"/>
    <property type="match status" value="1"/>
</dbReference>
<dbReference type="OrthoDB" id="9804819at2"/>
<dbReference type="EMBL" id="AZDJ01000001">
    <property type="protein sequence ID" value="KRK74185.1"/>
    <property type="molecule type" value="Genomic_DNA"/>
</dbReference>
<keyword evidence="2" id="KW-0547">Nucleotide-binding</keyword>
<evidence type="ECO:0000313" key="6">
    <source>
        <dbReference type="Proteomes" id="UP000051804"/>
    </source>
</evidence>
<dbReference type="GO" id="GO:0016887">
    <property type="term" value="F:ATP hydrolysis activity"/>
    <property type="evidence" value="ECO:0007669"/>
    <property type="project" value="InterPro"/>
</dbReference>
<dbReference type="Pfam" id="PF00005">
    <property type="entry name" value="ABC_tran"/>
    <property type="match status" value="1"/>
</dbReference>
<dbReference type="PANTHER" id="PTHR42939:SF5">
    <property type="entry name" value="ABC-TYPE TRANSPORTER ATP-BINDING PROTEIN ECSA"/>
    <property type="match status" value="1"/>
</dbReference>
<feature type="domain" description="ABC transporter" evidence="4">
    <location>
        <begin position="3"/>
        <end position="233"/>
    </location>
</feature>
<dbReference type="PANTHER" id="PTHR42939">
    <property type="entry name" value="ABC TRANSPORTER ATP-BINDING PROTEIN ALBC-RELATED"/>
    <property type="match status" value="1"/>
</dbReference>
<dbReference type="Proteomes" id="UP000051804">
    <property type="component" value="Unassembled WGS sequence"/>
</dbReference>
<dbReference type="InterPro" id="IPR051782">
    <property type="entry name" value="ABC_Transporter_VariousFunc"/>
</dbReference>
<dbReference type="PROSITE" id="PS50893">
    <property type="entry name" value="ABC_TRANSPORTER_2"/>
    <property type="match status" value="1"/>
</dbReference>
<dbReference type="CDD" id="cd03230">
    <property type="entry name" value="ABC_DR_subfamily_A"/>
    <property type="match status" value="1"/>
</dbReference>
<dbReference type="PATRIC" id="fig|1291734.4.peg.807"/>
<keyword evidence="1" id="KW-0813">Transport</keyword>
<keyword evidence="6" id="KW-1185">Reference proteome</keyword>
<evidence type="ECO:0000256" key="3">
    <source>
        <dbReference type="ARBA" id="ARBA00022840"/>
    </source>
</evidence>
<dbReference type="PROSITE" id="PS00211">
    <property type="entry name" value="ABC_TRANSPORTER_1"/>
    <property type="match status" value="1"/>
</dbReference>